<dbReference type="NCBIfam" id="NF037995">
    <property type="entry name" value="TRAP_S1"/>
    <property type="match status" value="1"/>
</dbReference>
<dbReference type="AlphaFoldDB" id="A0A4Q7TSA0"/>
<sequence>TTVFWYYRNINMIGIPFPEETMTMKSTRTRKASAVLAAAAILALTACGNDSAGEAGGSEDQRTLKLAHIFPESSALQPAAMSFMDQAAEATGGRVNFELFPGGQLGSDEEMASSLVSGDLECAFVAFAPSGLDPRLQLSFLPYIVSSYEAADEVFFNPDGIIQTNEREVLAEHGITSIGFYENDFRGMTNNSHPITKPSDLEGLKMRVPGLPMYLDLFSAWGALPVAMPFTELYTGLQQGTVDGQDNGIVLSANSRFHEVQKYLSLTRHAYGTGALACNTEVWESLSEEDRAALTEVAEKVSETATQEVRASVDDKLTELKDAGMEVTELTPEQIREFAESKDEIWEANREVFGDEVIDQLIEESDAADVG</sequence>
<dbReference type="NCBIfam" id="TIGR00787">
    <property type="entry name" value="dctP"/>
    <property type="match status" value="1"/>
</dbReference>
<dbReference type="EMBL" id="SGXT01000012">
    <property type="protein sequence ID" value="RZT62967.1"/>
    <property type="molecule type" value="Genomic_DNA"/>
</dbReference>
<feature type="non-terminal residue" evidence="4">
    <location>
        <position position="1"/>
    </location>
</feature>
<name>A0A4Q7TSA0_9MICO</name>
<comment type="similarity">
    <text evidence="1">Belongs to the bacterial solute-binding protein 7 family.</text>
</comment>
<reference evidence="4 5" key="1">
    <citation type="journal article" date="2015" name="Stand. Genomic Sci.">
        <title>Genomic Encyclopedia of Bacterial and Archaeal Type Strains, Phase III: the genomes of soil and plant-associated and newly described type strains.</title>
        <authorList>
            <person name="Whitman W.B."/>
            <person name="Woyke T."/>
            <person name="Klenk H.P."/>
            <person name="Zhou Y."/>
            <person name="Lilburn T.G."/>
            <person name="Beck B.J."/>
            <person name="De Vos P."/>
            <person name="Vandamme P."/>
            <person name="Eisen J.A."/>
            <person name="Garrity G."/>
            <person name="Hugenholtz P."/>
            <person name="Kyrpides N.C."/>
        </authorList>
    </citation>
    <scope>NUCLEOTIDE SEQUENCE [LARGE SCALE GENOMIC DNA]</scope>
    <source>
        <strain evidence="4 5">AC4r</strain>
    </source>
</reference>
<dbReference type="RefSeq" id="WP_130281085.1">
    <property type="nucleotide sequence ID" value="NZ_SGXT01000012.1"/>
</dbReference>
<dbReference type="InterPro" id="IPR004682">
    <property type="entry name" value="TRAP_DctP"/>
</dbReference>
<dbReference type="Proteomes" id="UP000292408">
    <property type="component" value="Unassembled WGS sequence"/>
</dbReference>
<dbReference type="GO" id="GO:0055085">
    <property type="term" value="P:transmembrane transport"/>
    <property type="evidence" value="ECO:0007669"/>
    <property type="project" value="InterPro"/>
</dbReference>
<gene>
    <name evidence="4" type="ORF">EV140_0669</name>
</gene>
<keyword evidence="4" id="KW-0675">Receptor</keyword>
<keyword evidence="2" id="KW-0813">Transport</keyword>
<evidence type="ECO:0000256" key="1">
    <source>
        <dbReference type="ARBA" id="ARBA00009023"/>
    </source>
</evidence>
<dbReference type="PANTHER" id="PTHR33376">
    <property type="match status" value="1"/>
</dbReference>
<dbReference type="InterPro" id="IPR018389">
    <property type="entry name" value="DctP_fam"/>
</dbReference>
<organism evidence="4 5">
    <name type="scientific">Microcella alkaliphila</name>
    <dbReference type="NCBI Taxonomy" id="279828"/>
    <lineage>
        <taxon>Bacteria</taxon>
        <taxon>Bacillati</taxon>
        <taxon>Actinomycetota</taxon>
        <taxon>Actinomycetes</taxon>
        <taxon>Micrococcales</taxon>
        <taxon>Microbacteriaceae</taxon>
        <taxon>Microcella</taxon>
    </lineage>
</organism>
<accession>A0A4Q7TSA0</accession>
<keyword evidence="3" id="KW-0732">Signal</keyword>
<dbReference type="InterPro" id="IPR038404">
    <property type="entry name" value="TRAP_DctP_sf"/>
</dbReference>
<evidence type="ECO:0000256" key="3">
    <source>
        <dbReference type="ARBA" id="ARBA00022729"/>
    </source>
</evidence>
<dbReference type="Pfam" id="PF03480">
    <property type="entry name" value="DctP"/>
    <property type="match status" value="1"/>
</dbReference>
<keyword evidence="5" id="KW-1185">Reference proteome</keyword>
<dbReference type="PIRSF" id="PIRSF006470">
    <property type="entry name" value="DctB"/>
    <property type="match status" value="1"/>
</dbReference>
<evidence type="ECO:0000313" key="4">
    <source>
        <dbReference type="EMBL" id="RZT62967.1"/>
    </source>
</evidence>
<dbReference type="CDD" id="cd13603">
    <property type="entry name" value="PBP2_TRAP_Siap_TeaA_like"/>
    <property type="match status" value="1"/>
</dbReference>
<protein>
    <submittedName>
        <fullName evidence="4">Tripartite ATP-independent transporter DctP family solute receptor</fullName>
    </submittedName>
</protein>
<dbReference type="GO" id="GO:0030288">
    <property type="term" value="C:outer membrane-bounded periplasmic space"/>
    <property type="evidence" value="ECO:0007669"/>
    <property type="project" value="InterPro"/>
</dbReference>
<dbReference type="Gene3D" id="3.40.190.170">
    <property type="entry name" value="Bacterial extracellular solute-binding protein, family 7"/>
    <property type="match status" value="1"/>
</dbReference>
<proteinExistence type="inferred from homology"/>
<dbReference type="PANTHER" id="PTHR33376:SF7">
    <property type="entry name" value="C4-DICARBOXYLATE-BINDING PROTEIN DCTB"/>
    <property type="match status" value="1"/>
</dbReference>
<comment type="caution">
    <text evidence="4">The sequence shown here is derived from an EMBL/GenBank/DDBJ whole genome shotgun (WGS) entry which is preliminary data.</text>
</comment>
<evidence type="ECO:0000313" key="5">
    <source>
        <dbReference type="Proteomes" id="UP000292408"/>
    </source>
</evidence>
<evidence type="ECO:0000256" key="2">
    <source>
        <dbReference type="ARBA" id="ARBA00022448"/>
    </source>
</evidence>